<keyword evidence="2" id="KW-0812">Transmembrane</keyword>
<feature type="compositionally biased region" description="Basic and acidic residues" evidence="1">
    <location>
        <begin position="64"/>
        <end position="85"/>
    </location>
</feature>
<reference evidence="3 4" key="1">
    <citation type="journal article" date="2013" name="BMC Genomics">
        <title>Comparative genomics of parasitic silkworm microsporidia reveal an association between genome expansion and host adaptation.</title>
        <authorList>
            <person name="Pan G."/>
            <person name="Xu J."/>
            <person name="Li T."/>
            <person name="Xia Q."/>
            <person name="Liu S.L."/>
            <person name="Zhang G."/>
            <person name="Li S."/>
            <person name="Li C."/>
            <person name="Liu H."/>
            <person name="Yang L."/>
            <person name="Liu T."/>
            <person name="Zhang X."/>
            <person name="Wu Z."/>
            <person name="Fan W."/>
            <person name="Dang X."/>
            <person name="Xiang H."/>
            <person name="Tao M."/>
            <person name="Li Y."/>
            <person name="Hu J."/>
            <person name="Li Z."/>
            <person name="Lin L."/>
            <person name="Luo J."/>
            <person name="Geng L."/>
            <person name="Wang L."/>
            <person name="Long M."/>
            <person name="Wan Y."/>
            <person name="He N."/>
            <person name="Zhang Z."/>
            <person name="Lu C."/>
            <person name="Keeling P.J."/>
            <person name="Wang J."/>
            <person name="Xiang Z."/>
            <person name="Zhou Z."/>
        </authorList>
    </citation>
    <scope>NUCLEOTIDE SEQUENCE [LARGE SCALE GENOMIC DNA]</scope>
    <source>
        <strain evidence="4">CQ1 / CVCC 102059</strain>
    </source>
</reference>
<proteinExistence type="predicted"/>
<dbReference type="HOGENOM" id="CLU_2197678_0_0_1"/>
<sequence length="108" mass="12357">MNQKIIAIVALVSLIVIGVVVWQFLRAKKSDQIEDGNRDKHEHPRKTFQVPQEYSYKPETNPTSERKGENAEDKAKSQPKEKNSEKNSSNKNSSEPKDTKNEPDFDTD</sequence>
<dbReference type="AlphaFoldDB" id="R0MG43"/>
<evidence type="ECO:0000313" key="4">
    <source>
        <dbReference type="Proteomes" id="UP000016927"/>
    </source>
</evidence>
<organism evidence="3 4">
    <name type="scientific">Nosema bombycis (strain CQ1 / CVCC 102059)</name>
    <name type="common">Microsporidian parasite</name>
    <name type="synonym">Pebrine of silkworm</name>
    <dbReference type="NCBI Taxonomy" id="578461"/>
    <lineage>
        <taxon>Eukaryota</taxon>
        <taxon>Fungi</taxon>
        <taxon>Fungi incertae sedis</taxon>
        <taxon>Microsporidia</taxon>
        <taxon>Nosematidae</taxon>
        <taxon>Nosema</taxon>
    </lineage>
</organism>
<gene>
    <name evidence="3" type="ORF">NBO_919g0002</name>
</gene>
<dbReference type="VEuPathDB" id="MicrosporidiaDB:NBO_919g0002"/>
<feature type="compositionally biased region" description="Basic and acidic residues" evidence="1">
    <location>
        <begin position="30"/>
        <end position="42"/>
    </location>
</feature>
<evidence type="ECO:0000313" key="3">
    <source>
        <dbReference type="EMBL" id="EOB11733.1"/>
    </source>
</evidence>
<name>R0MG43_NOSB1</name>
<evidence type="ECO:0000256" key="1">
    <source>
        <dbReference type="SAM" id="MobiDB-lite"/>
    </source>
</evidence>
<accession>R0MG43</accession>
<dbReference type="Proteomes" id="UP000016927">
    <property type="component" value="Unassembled WGS sequence"/>
</dbReference>
<protein>
    <submittedName>
        <fullName evidence="3">Uncharacterized protein</fullName>
    </submittedName>
</protein>
<dbReference type="EMBL" id="KB909826">
    <property type="protein sequence ID" value="EOB11733.1"/>
    <property type="molecule type" value="Genomic_DNA"/>
</dbReference>
<feature type="transmembrane region" description="Helical" evidence="2">
    <location>
        <begin position="6"/>
        <end position="25"/>
    </location>
</feature>
<feature type="region of interest" description="Disordered" evidence="1">
    <location>
        <begin position="30"/>
        <end position="108"/>
    </location>
</feature>
<keyword evidence="2" id="KW-1133">Transmembrane helix</keyword>
<keyword evidence="4" id="KW-1185">Reference proteome</keyword>
<evidence type="ECO:0000256" key="2">
    <source>
        <dbReference type="SAM" id="Phobius"/>
    </source>
</evidence>
<feature type="compositionally biased region" description="Basic and acidic residues" evidence="1">
    <location>
        <begin position="94"/>
        <end position="108"/>
    </location>
</feature>
<keyword evidence="2" id="KW-0472">Membrane</keyword>